<reference evidence="1" key="1">
    <citation type="submission" date="2015-10" db="EMBL/GenBank/DDBJ databases">
        <authorList>
            <person name="Gilbert D.G."/>
        </authorList>
    </citation>
    <scope>NUCLEOTIDE SEQUENCE</scope>
</reference>
<sequence length="178" mass="19532">MSDTLAPSRVPVAADSDLIDQLDRLTVALTETEYHAATILAFDPDAHVSAGHLDHGQGEPRDRHLAGDAMSLRAWRILARACAPASDRLDDTARLALFLAERSTPIDAVREPGIRDRVRIRVRPRVGGDRFAGREGVIVKTHFAGFYVKLDMTPRERSQKTELVEAAYLEVLAPASAI</sequence>
<proteinExistence type="predicted"/>
<name>A0A160TFH6_9ZZZZ</name>
<evidence type="ECO:0000313" key="1">
    <source>
        <dbReference type="EMBL" id="CUS43505.1"/>
    </source>
</evidence>
<dbReference type="AlphaFoldDB" id="A0A160TFH6"/>
<accession>A0A160TFH6</accession>
<protein>
    <submittedName>
        <fullName evidence="1">Uncharacterized protein</fullName>
    </submittedName>
</protein>
<gene>
    <name evidence="1" type="ORF">MGWOODY_Smn3380</name>
</gene>
<dbReference type="EMBL" id="CZQE01000059">
    <property type="protein sequence ID" value="CUS43505.1"/>
    <property type="molecule type" value="Genomic_DNA"/>
</dbReference>
<organism evidence="1">
    <name type="scientific">hydrothermal vent metagenome</name>
    <dbReference type="NCBI Taxonomy" id="652676"/>
    <lineage>
        <taxon>unclassified sequences</taxon>
        <taxon>metagenomes</taxon>
        <taxon>ecological metagenomes</taxon>
    </lineage>
</organism>